<gene>
    <name evidence="1" type="ORF">GCM10011409_26510</name>
</gene>
<dbReference type="RefSeq" id="WP_188725327.1">
    <property type="nucleotide sequence ID" value="NZ_BMJD01000021.1"/>
</dbReference>
<keyword evidence="2" id="KW-1185">Reference proteome</keyword>
<sequence length="400" mass="45385">MMKKYWKLIAIALVSVLAIGMFYINSVIAASPYPEFVIKTIQGNENEINNIVLNGTYYNRSINEPIEITKDGSHYASERSFFDRLKGNPGKQMKQYQTEYRNFMRGKYPDPASFVENKDYLVYGAIEYKPITMNPGGFEFTVSILNKKNDKTTDFDMDAPNGKYLGYIDVIDVQIVGDELQLITQSYGENKMEIKLYSFNMKTNSFIGESPIMSAAQEQKENRYADISMLNGTASNEVSKYIFLNKVIREEVQLNDGSSNSKEIDNELYVYNLETREKEAVKLPKELQVQEKIFDGSTIYSMKTDENGIVVTPYNIEDKAVQAKFTIKQPQIDKDAESFKAIKGGKLYVLVHGTDENKTATLTIVSLETGKSLYQGEIVKAKPAAEFDNCSLYLGDMEIE</sequence>
<proteinExistence type="predicted"/>
<organism evidence="1 2">
    <name type="scientific">Lentibacillus populi</name>
    <dbReference type="NCBI Taxonomy" id="1827502"/>
    <lineage>
        <taxon>Bacteria</taxon>
        <taxon>Bacillati</taxon>
        <taxon>Bacillota</taxon>
        <taxon>Bacilli</taxon>
        <taxon>Bacillales</taxon>
        <taxon>Bacillaceae</taxon>
        <taxon>Lentibacillus</taxon>
    </lineage>
</organism>
<dbReference type="AlphaFoldDB" id="A0A9W5X6H6"/>
<comment type="caution">
    <text evidence="1">The sequence shown here is derived from an EMBL/GenBank/DDBJ whole genome shotgun (WGS) entry which is preliminary data.</text>
</comment>
<dbReference type="EMBL" id="BMJD01000021">
    <property type="protein sequence ID" value="GGB47704.1"/>
    <property type="molecule type" value="Genomic_DNA"/>
</dbReference>
<dbReference type="Proteomes" id="UP000621492">
    <property type="component" value="Unassembled WGS sequence"/>
</dbReference>
<evidence type="ECO:0000313" key="2">
    <source>
        <dbReference type="Proteomes" id="UP000621492"/>
    </source>
</evidence>
<reference evidence="1" key="1">
    <citation type="journal article" date="2014" name="Int. J. Syst. Evol. Microbiol.">
        <title>Complete genome sequence of Corynebacterium casei LMG S-19264T (=DSM 44701T), isolated from a smear-ripened cheese.</title>
        <authorList>
            <consortium name="US DOE Joint Genome Institute (JGI-PGF)"/>
            <person name="Walter F."/>
            <person name="Albersmeier A."/>
            <person name="Kalinowski J."/>
            <person name="Ruckert C."/>
        </authorList>
    </citation>
    <scope>NUCLEOTIDE SEQUENCE</scope>
    <source>
        <strain evidence="1">CGMCC 1.15454</strain>
    </source>
</reference>
<evidence type="ECO:0000313" key="1">
    <source>
        <dbReference type="EMBL" id="GGB47704.1"/>
    </source>
</evidence>
<reference evidence="1" key="2">
    <citation type="submission" date="2020-09" db="EMBL/GenBank/DDBJ databases">
        <authorList>
            <person name="Sun Q."/>
            <person name="Zhou Y."/>
        </authorList>
    </citation>
    <scope>NUCLEOTIDE SEQUENCE</scope>
    <source>
        <strain evidence="1">CGMCC 1.15454</strain>
    </source>
</reference>
<protein>
    <submittedName>
        <fullName evidence="1">Uncharacterized protein</fullName>
    </submittedName>
</protein>
<accession>A0A9W5X6H6</accession>
<name>A0A9W5X6H6_9BACI</name>